<dbReference type="EMBL" id="LKMD01000106">
    <property type="protein sequence ID" value="PIA92019.1"/>
    <property type="molecule type" value="Genomic_DNA"/>
</dbReference>
<dbReference type="SUPFAM" id="SSF52266">
    <property type="entry name" value="SGNH hydrolase"/>
    <property type="match status" value="1"/>
</dbReference>
<dbReference type="EMBL" id="CP134190">
    <property type="protein sequence ID" value="WPB05972.1"/>
    <property type="molecule type" value="Genomic_DNA"/>
</dbReference>
<dbReference type="PANTHER" id="PTHR30383">
    <property type="entry name" value="THIOESTERASE 1/PROTEASE 1/LYSOPHOSPHOLIPASE L1"/>
    <property type="match status" value="1"/>
</dbReference>
<organism evidence="3 5">
    <name type="scientific">Cercospora beticola</name>
    <name type="common">Sugarbeet leaf spot fungus</name>
    <dbReference type="NCBI Taxonomy" id="122368"/>
    <lineage>
        <taxon>Eukaryota</taxon>
        <taxon>Fungi</taxon>
        <taxon>Dikarya</taxon>
        <taxon>Ascomycota</taxon>
        <taxon>Pezizomycotina</taxon>
        <taxon>Dothideomycetes</taxon>
        <taxon>Dothideomycetidae</taxon>
        <taxon>Mycosphaerellales</taxon>
        <taxon>Mycosphaerellaceae</taxon>
        <taxon>Cercospora</taxon>
    </lineage>
</organism>
<evidence type="ECO:0000259" key="2">
    <source>
        <dbReference type="Pfam" id="PF13472"/>
    </source>
</evidence>
<proteinExistence type="predicted"/>
<evidence type="ECO:0000313" key="3">
    <source>
        <dbReference type="EMBL" id="PIA92019.1"/>
    </source>
</evidence>
<dbReference type="Proteomes" id="UP000230605">
    <property type="component" value="Chromosome 7"/>
</dbReference>
<feature type="signal peptide" evidence="1">
    <location>
        <begin position="1"/>
        <end position="21"/>
    </location>
</feature>
<name>A0A2G5HHK9_CERBT</name>
<dbReference type="CDD" id="cd01833">
    <property type="entry name" value="XynB_like"/>
    <property type="match status" value="1"/>
</dbReference>
<dbReference type="AlphaFoldDB" id="A0A2G5HHK9"/>
<protein>
    <recommendedName>
        <fullName evidence="2">SGNH hydrolase-type esterase domain-containing protein</fullName>
    </recommendedName>
</protein>
<dbReference type="Gene3D" id="3.40.50.1110">
    <property type="entry name" value="SGNH hydrolase"/>
    <property type="match status" value="1"/>
</dbReference>
<evidence type="ECO:0000313" key="5">
    <source>
        <dbReference type="Proteomes" id="UP000230605"/>
    </source>
</evidence>
<dbReference type="InterPro" id="IPR036514">
    <property type="entry name" value="SGNH_hydro_sf"/>
</dbReference>
<gene>
    <name evidence="3" type="ORF">CB0940_09688</name>
    <name evidence="4" type="ORF">RHO25_010627</name>
</gene>
<dbReference type="InterPro" id="IPR051532">
    <property type="entry name" value="Ester_Hydrolysis_Enzymes"/>
</dbReference>
<dbReference type="OrthoDB" id="3915838at2759"/>
<evidence type="ECO:0000313" key="6">
    <source>
        <dbReference type="Proteomes" id="UP001302367"/>
    </source>
</evidence>
<dbReference type="Proteomes" id="UP001302367">
    <property type="component" value="Chromosome 7"/>
</dbReference>
<evidence type="ECO:0000256" key="1">
    <source>
        <dbReference type="SAM" id="SignalP"/>
    </source>
</evidence>
<sequence>MFVISPTNLALLVTLASHALATLKGHSFSLMPLGDSITWGTGSSDGNGYRGNLLWALGKYGARVDFVGSQHNGKMNDNDNEGYPGRWIHDIQGFAETAHSHGYNPKVILLHAGTNDCQQNPVSGDDLRTRLETLTRRLTTLWPQATVIVASIIASTDGNVNANVQKLNAQIPGMVQRLAGQGMRVAHADMSKALTPADMSDKLHPNDNGYVKMSHVWLKALNDNSGKGWY</sequence>
<accession>A0A2G5HHK9</accession>
<dbReference type="PANTHER" id="PTHR30383:SF5">
    <property type="entry name" value="SGNH HYDROLASE-TYPE ESTERASE DOMAIN-CONTAINING PROTEIN"/>
    <property type="match status" value="1"/>
</dbReference>
<evidence type="ECO:0000313" key="4">
    <source>
        <dbReference type="EMBL" id="WPB05972.1"/>
    </source>
</evidence>
<feature type="chain" id="PRO_5013767799" description="SGNH hydrolase-type esterase domain-containing protein" evidence="1">
    <location>
        <begin position="22"/>
        <end position="230"/>
    </location>
</feature>
<dbReference type="GO" id="GO:0004622">
    <property type="term" value="F:phosphatidylcholine lysophospholipase activity"/>
    <property type="evidence" value="ECO:0007669"/>
    <property type="project" value="TreeGrafter"/>
</dbReference>
<reference evidence="4 6" key="2">
    <citation type="submission" date="2023-09" db="EMBL/GenBank/DDBJ databases">
        <title>Complete-Gapless Cercospora beticola genome.</title>
        <authorList>
            <person name="Wyatt N.A."/>
            <person name="Spanner R.E."/>
            <person name="Bolton M.D."/>
        </authorList>
    </citation>
    <scope>NUCLEOTIDE SEQUENCE [LARGE SCALE GENOMIC DNA]</scope>
    <source>
        <strain evidence="4">Cb09-40</strain>
    </source>
</reference>
<dbReference type="Pfam" id="PF13472">
    <property type="entry name" value="Lipase_GDSL_2"/>
    <property type="match status" value="1"/>
</dbReference>
<keyword evidence="1" id="KW-0732">Signal</keyword>
<feature type="domain" description="SGNH hydrolase-type esterase" evidence="2">
    <location>
        <begin position="33"/>
        <end position="210"/>
    </location>
</feature>
<dbReference type="InterPro" id="IPR013830">
    <property type="entry name" value="SGNH_hydro"/>
</dbReference>
<keyword evidence="6" id="KW-1185">Reference proteome</keyword>
<reference evidence="3 5" key="1">
    <citation type="submission" date="2015-10" db="EMBL/GenBank/DDBJ databases">
        <title>The cercosporin biosynthetic gene cluster was horizontally transferred to several fungal lineages and shown to be expanded in Cercospora beticola based on microsynteny with recipient genomes.</title>
        <authorList>
            <person name="De Jonge R."/>
            <person name="Ebert M.K."/>
            <person name="Suttle J.C."/>
            <person name="Jurick Ii W.M."/>
            <person name="Secor G.A."/>
            <person name="Thomma B.P."/>
            <person name="Van De Peer Y."/>
            <person name="Bolton M.D."/>
        </authorList>
    </citation>
    <scope>NUCLEOTIDE SEQUENCE [LARGE SCALE GENOMIC DNA]</scope>
    <source>
        <strain evidence="3 5">09-40</strain>
    </source>
</reference>